<dbReference type="Proteomes" id="UP000233565">
    <property type="component" value="Unassembled WGS sequence"/>
</dbReference>
<protein>
    <submittedName>
        <fullName evidence="2">DUF4145 domain-containing protein</fullName>
    </submittedName>
</protein>
<proteinExistence type="predicted"/>
<evidence type="ECO:0000313" key="5">
    <source>
        <dbReference type="Proteomes" id="UP000233565"/>
    </source>
</evidence>
<reference evidence="2 5" key="2">
    <citation type="submission" date="2017-12" db="EMBL/GenBank/DDBJ databases">
        <title>Pharmacopeia of the Arctic Ocean.</title>
        <authorList>
            <person name="Collins E."/>
            <person name="Ducluzeau A.-L."/>
        </authorList>
    </citation>
    <scope>NUCLEOTIDE SEQUENCE [LARGE SCALE GENOMIC DNA]</scope>
    <source>
        <strain evidence="2 5">DSM 23325</strain>
    </source>
</reference>
<accession>A0A1I0ZBG7</accession>
<evidence type="ECO:0000313" key="4">
    <source>
        <dbReference type="Proteomes" id="UP000199113"/>
    </source>
</evidence>
<feature type="domain" description="DUF4145" evidence="1">
    <location>
        <begin position="186"/>
        <end position="276"/>
    </location>
</feature>
<keyword evidence="5" id="KW-1185">Reference proteome</keyword>
<evidence type="ECO:0000259" key="1">
    <source>
        <dbReference type="Pfam" id="PF13643"/>
    </source>
</evidence>
<dbReference type="Pfam" id="PF13643">
    <property type="entry name" value="DUF4145"/>
    <property type="match status" value="1"/>
</dbReference>
<evidence type="ECO:0000313" key="3">
    <source>
        <dbReference type="EMBL" id="SFB22697.1"/>
    </source>
</evidence>
<sequence length="305" mass="33128">MGCSADELNPRTMRRVRDRGYRNHLGTVSELNIQPAVRPLDNLRLMTIDPALRQLASEIEDGAALPSPRCPDCGVGTVSFAAPTKFETAGMREARKHDAYDPDWEKGTFVMQGVCGAHTCQQVVVATGTWRVDYGTTGGYPESYADQFAVFYRVRQVHPPLRLMELPDDAAVNEALGGIAEGLLTAGAVLFTAPGLAATSLRGCIERFLSNAGISRKTAKDRFRPLDRRLVEWREKDADRDGIADLMLAVKWLGNTGTHEDSVLTAADVLEGARLLDEAFHRLYVSPAITAAAAAINAAEGPVTF</sequence>
<dbReference type="EMBL" id="PJBV01000017">
    <property type="protein sequence ID" value="PKH40726.1"/>
    <property type="molecule type" value="Genomic_DNA"/>
</dbReference>
<gene>
    <name evidence="2" type="ORF">CXG46_12115</name>
    <name evidence="3" type="ORF">SAMN05192575_105178</name>
</gene>
<dbReference type="Proteomes" id="UP000199113">
    <property type="component" value="Unassembled WGS sequence"/>
</dbReference>
<evidence type="ECO:0000313" key="2">
    <source>
        <dbReference type="EMBL" id="PKH40726.1"/>
    </source>
</evidence>
<dbReference type="InterPro" id="IPR025285">
    <property type="entry name" value="DUF4145"/>
</dbReference>
<name>A0A1I0ZBG7_9ACTN</name>
<organism evidence="3 4">
    <name type="scientific">Nocardioides alpinus</name>
    <dbReference type="NCBI Taxonomy" id="748909"/>
    <lineage>
        <taxon>Bacteria</taxon>
        <taxon>Bacillati</taxon>
        <taxon>Actinomycetota</taxon>
        <taxon>Actinomycetes</taxon>
        <taxon>Propionibacteriales</taxon>
        <taxon>Nocardioidaceae</taxon>
        <taxon>Nocardioides</taxon>
    </lineage>
</organism>
<dbReference type="AlphaFoldDB" id="A0A1I0ZBG7"/>
<reference evidence="3" key="1">
    <citation type="submission" date="2016-10" db="EMBL/GenBank/DDBJ databases">
        <authorList>
            <person name="de Groot N.N."/>
        </authorList>
    </citation>
    <scope>NUCLEOTIDE SEQUENCE [LARGE SCALE GENOMIC DNA]</scope>
    <source>
        <strain evidence="3">CGMCC 1.10697</strain>
    </source>
</reference>
<dbReference type="EMBL" id="FOKC01000005">
    <property type="protein sequence ID" value="SFB22697.1"/>
    <property type="molecule type" value="Genomic_DNA"/>
</dbReference>